<reference evidence="3 4" key="1">
    <citation type="submission" date="2019-07" db="EMBL/GenBank/DDBJ databases">
        <title>Genomic Encyclopedia of Archaeal and Bacterial Type Strains, Phase II (KMG-II): from individual species to whole genera.</title>
        <authorList>
            <person name="Goeker M."/>
        </authorList>
    </citation>
    <scope>NUCLEOTIDE SEQUENCE [LARGE SCALE GENOMIC DNA]</scope>
    <source>
        <strain evidence="3 4">DSM 21935</strain>
    </source>
</reference>
<sequence>MKKFWLFGKVFVFMCAASILLSGSVYDPPADRPLAFVQKFKPNVDIKKSGELQNVKKRGRPLYNNDTLRTNENGFALVQFMDKSLVKVKPESQLVVQGEIEGKQNTNTRIGLETGEIFLNVANQSSENFEVATSTTVASVKGTEFGASSKNYFWVQEGRVQLLIDGSDETATLTDQMYGQVQQDGSIETGELSKEEVETKRKDFDKMDKDLTPVIYELRFIDNNGQEQIIKLRVFENDN</sequence>
<dbReference type="OrthoDB" id="1524163at2"/>
<keyword evidence="4" id="KW-1185">Reference proteome</keyword>
<feature type="domain" description="FecR protein" evidence="2">
    <location>
        <begin position="66"/>
        <end position="160"/>
    </location>
</feature>
<dbReference type="EMBL" id="VNHY01000002">
    <property type="protein sequence ID" value="TYP93385.1"/>
    <property type="molecule type" value="Genomic_DNA"/>
</dbReference>
<organism evidence="3 4">
    <name type="scientific">Fodinibius salinus</name>
    <dbReference type="NCBI Taxonomy" id="860790"/>
    <lineage>
        <taxon>Bacteria</taxon>
        <taxon>Pseudomonadati</taxon>
        <taxon>Balneolota</taxon>
        <taxon>Balneolia</taxon>
        <taxon>Balneolales</taxon>
        <taxon>Balneolaceae</taxon>
        <taxon>Fodinibius</taxon>
    </lineage>
</organism>
<dbReference type="InterPro" id="IPR006860">
    <property type="entry name" value="FecR"/>
</dbReference>
<protein>
    <submittedName>
        <fullName evidence="3">FecR family protein</fullName>
    </submittedName>
</protein>
<dbReference type="PANTHER" id="PTHR38731">
    <property type="entry name" value="LIPL45-RELATED LIPOPROTEIN-RELATED"/>
    <property type="match status" value="1"/>
</dbReference>
<dbReference type="AlphaFoldDB" id="A0A5D3YIJ7"/>
<name>A0A5D3YIJ7_9BACT</name>
<dbReference type="Gene3D" id="2.60.120.1440">
    <property type="match status" value="1"/>
</dbReference>
<evidence type="ECO:0000313" key="4">
    <source>
        <dbReference type="Proteomes" id="UP000324595"/>
    </source>
</evidence>
<dbReference type="Proteomes" id="UP000324595">
    <property type="component" value="Unassembled WGS sequence"/>
</dbReference>
<comment type="caution">
    <text evidence="3">The sequence shown here is derived from an EMBL/GenBank/DDBJ whole genome shotgun (WGS) entry which is preliminary data.</text>
</comment>
<feature type="chain" id="PRO_5023017698" evidence="1">
    <location>
        <begin position="28"/>
        <end position="239"/>
    </location>
</feature>
<gene>
    <name evidence="3" type="ORF">LX73_1088</name>
</gene>
<proteinExistence type="predicted"/>
<evidence type="ECO:0000313" key="3">
    <source>
        <dbReference type="EMBL" id="TYP93385.1"/>
    </source>
</evidence>
<feature type="signal peptide" evidence="1">
    <location>
        <begin position="1"/>
        <end position="27"/>
    </location>
</feature>
<dbReference type="Pfam" id="PF04773">
    <property type="entry name" value="FecR"/>
    <property type="match status" value="1"/>
</dbReference>
<evidence type="ECO:0000259" key="2">
    <source>
        <dbReference type="Pfam" id="PF04773"/>
    </source>
</evidence>
<accession>A0A5D3YIJ7</accession>
<dbReference type="RefSeq" id="WP_148898458.1">
    <property type="nucleotide sequence ID" value="NZ_VNHY01000002.1"/>
</dbReference>
<evidence type="ECO:0000256" key="1">
    <source>
        <dbReference type="SAM" id="SignalP"/>
    </source>
</evidence>
<keyword evidence="1" id="KW-0732">Signal</keyword>